<evidence type="ECO:0000313" key="3">
    <source>
        <dbReference type="Proteomes" id="UP001501490"/>
    </source>
</evidence>
<proteinExistence type="predicted"/>
<sequence>MAEVSSRSVNRMDPVFRPAAPFGAQPAERASMRGPQPVPEPLHRSRAVVSRPIPRADHEPAEPPVSSATNQQTRVHTSAGSAACGP</sequence>
<gene>
    <name evidence="2" type="ORF">GCM10022236_50430</name>
</gene>
<comment type="caution">
    <text evidence="2">The sequence shown here is derived from an EMBL/GenBank/DDBJ whole genome shotgun (WGS) entry which is preliminary data.</text>
</comment>
<evidence type="ECO:0000313" key="2">
    <source>
        <dbReference type="EMBL" id="GAA3641641.1"/>
    </source>
</evidence>
<feature type="region of interest" description="Disordered" evidence="1">
    <location>
        <begin position="1"/>
        <end position="86"/>
    </location>
</feature>
<protein>
    <submittedName>
        <fullName evidence="2">Uncharacterized protein</fullName>
    </submittedName>
</protein>
<name>A0ABP7AWL4_9ACTN</name>
<keyword evidence="3" id="KW-1185">Reference proteome</keyword>
<dbReference type="EMBL" id="BAABAB010000051">
    <property type="protein sequence ID" value="GAA3641641.1"/>
    <property type="molecule type" value="Genomic_DNA"/>
</dbReference>
<organism evidence="2 3">
    <name type="scientific">Microlunatus ginsengisoli</name>
    <dbReference type="NCBI Taxonomy" id="363863"/>
    <lineage>
        <taxon>Bacteria</taxon>
        <taxon>Bacillati</taxon>
        <taxon>Actinomycetota</taxon>
        <taxon>Actinomycetes</taxon>
        <taxon>Propionibacteriales</taxon>
        <taxon>Propionibacteriaceae</taxon>
        <taxon>Microlunatus</taxon>
    </lineage>
</organism>
<accession>A0ABP7AWL4</accession>
<reference evidence="3" key="1">
    <citation type="journal article" date="2019" name="Int. J. Syst. Evol. Microbiol.">
        <title>The Global Catalogue of Microorganisms (GCM) 10K type strain sequencing project: providing services to taxonomists for standard genome sequencing and annotation.</title>
        <authorList>
            <consortium name="The Broad Institute Genomics Platform"/>
            <consortium name="The Broad Institute Genome Sequencing Center for Infectious Disease"/>
            <person name="Wu L."/>
            <person name="Ma J."/>
        </authorList>
    </citation>
    <scope>NUCLEOTIDE SEQUENCE [LARGE SCALE GENOMIC DNA]</scope>
    <source>
        <strain evidence="3">JCM 16929</strain>
    </source>
</reference>
<dbReference type="Proteomes" id="UP001501490">
    <property type="component" value="Unassembled WGS sequence"/>
</dbReference>
<feature type="compositionally biased region" description="Polar residues" evidence="1">
    <location>
        <begin position="66"/>
        <end position="80"/>
    </location>
</feature>
<evidence type="ECO:0000256" key="1">
    <source>
        <dbReference type="SAM" id="MobiDB-lite"/>
    </source>
</evidence>